<dbReference type="Proteomes" id="UP001519325">
    <property type="component" value="Unassembled WGS sequence"/>
</dbReference>
<dbReference type="Gene3D" id="2.160.20.80">
    <property type="entry name" value="E3 ubiquitin-protein ligase SopA"/>
    <property type="match status" value="1"/>
</dbReference>
<protein>
    <submittedName>
        <fullName evidence="2">Uncharacterized protein YjbI with pentapeptide repeats</fullName>
    </submittedName>
</protein>
<comment type="caution">
    <text evidence="2">The sequence shown here is derived from an EMBL/GenBank/DDBJ whole genome shotgun (WGS) entry which is preliminary data.</text>
</comment>
<dbReference type="InterPro" id="IPR051082">
    <property type="entry name" value="Pentapeptide-BTB/POZ_domain"/>
</dbReference>
<dbReference type="PANTHER" id="PTHR14136">
    <property type="entry name" value="BTB_POZ DOMAIN-CONTAINING PROTEIN KCTD9"/>
    <property type="match status" value="1"/>
</dbReference>
<feature type="region of interest" description="Disordered" evidence="1">
    <location>
        <begin position="1"/>
        <end position="21"/>
    </location>
</feature>
<accession>A0ABS4QN10</accession>
<dbReference type="Pfam" id="PF00805">
    <property type="entry name" value="Pentapeptide"/>
    <property type="match status" value="3"/>
</dbReference>
<dbReference type="EMBL" id="JAGGMR010000001">
    <property type="protein sequence ID" value="MBP2193094.1"/>
    <property type="molecule type" value="Genomic_DNA"/>
</dbReference>
<evidence type="ECO:0000313" key="3">
    <source>
        <dbReference type="Proteomes" id="UP001519325"/>
    </source>
</evidence>
<sequence>MTSEPSDPAPPTPPSQGGWRGAVSAAGKYLHQALLWDGWLKVAALATAATAVAALWFTGQSLRATHNQYSLSQQTWFTDRFAKATEHLGSPELNVRLGGIYSLEWLARDSPPSRVSNQSLIFEVVSAFVRTHRASSEHNLASCGAKGANLPDVQAALTVIGRRDTAKDGPDPISLVDSDLRYSVLRSARLQGANLSGADLTCGHMSDADLRGAQLLDARLQMANLASAKLSMANLNSAFLNNAVLAKADLTGAVLTDANLSGAELIGTDLTGSDMSRSNLTDVILRNIRYDHTTKWPIGFVPPPSR</sequence>
<evidence type="ECO:0000313" key="2">
    <source>
        <dbReference type="EMBL" id="MBP2193094.1"/>
    </source>
</evidence>
<gene>
    <name evidence="2" type="ORF">BJ987_005995</name>
</gene>
<dbReference type="SUPFAM" id="SSF141571">
    <property type="entry name" value="Pentapeptide repeat-like"/>
    <property type="match status" value="1"/>
</dbReference>
<name>A0ABS4QN10_9NOCA</name>
<keyword evidence="3" id="KW-1185">Reference proteome</keyword>
<evidence type="ECO:0000256" key="1">
    <source>
        <dbReference type="SAM" id="MobiDB-lite"/>
    </source>
</evidence>
<reference evidence="2 3" key="1">
    <citation type="submission" date="2021-03" db="EMBL/GenBank/DDBJ databases">
        <title>Sequencing the genomes of 1000 actinobacteria strains.</title>
        <authorList>
            <person name="Klenk H.-P."/>
        </authorList>
    </citation>
    <scope>NUCLEOTIDE SEQUENCE [LARGE SCALE GENOMIC DNA]</scope>
    <source>
        <strain evidence="2 3">DSM 45516</strain>
    </source>
</reference>
<dbReference type="PANTHER" id="PTHR14136:SF17">
    <property type="entry name" value="BTB_POZ DOMAIN-CONTAINING PROTEIN KCTD9"/>
    <property type="match status" value="1"/>
</dbReference>
<organism evidence="2 3">
    <name type="scientific">Nocardia goodfellowii</name>
    <dbReference type="NCBI Taxonomy" id="882446"/>
    <lineage>
        <taxon>Bacteria</taxon>
        <taxon>Bacillati</taxon>
        <taxon>Actinomycetota</taxon>
        <taxon>Actinomycetes</taxon>
        <taxon>Mycobacteriales</taxon>
        <taxon>Nocardiaceae</taxon>
        <taxon>Nocardia</taxon>
    </lineage>
</organism>
<proteinExistence type="predicted"/>
<dbReference type="RefSeq" id="WP_209896388.1">
    <property type="nucleotide sequence ID" value="NZ_JAGGMR010000001.1"/>
</dbReference>
<dbReference type="InterPro" id="IPR001646">
    <property type="entry name" value="5peptide_repeat"/>
</dbReference>